<sequence length="52" mass="5212">MTPAPVVFAGAALACTAIGADFTLPRTGNQNARLHAVAGPAGGAWVHYLLPP</sequence>
<dbReference type="EMBL" id="CFOE01000480">
    <property type="protein sequence ID" value="CFE41955.1"/>
    <property type="molecule type" value="Genomic_DNA"/>
</dbReference>
<protein>
    <submittedName>
        <fullName evidence="1">Conserved exported or envelope protein of uncharacterized function</fullName>
    </submittedName>
</protein>
<name>A0A654TC73_MYCTX</name>
<dbReference type="AlphaFoldDB" id="A0A654TC73"/>
<proteinExistence type="predicted"/>
<evidence type="ECO:0000313" key="6">
    <source>
        <dbReference type="Proteomes" id="UP000048289"/>
    </source>
</evidence>
<dbReference type="Proteomes" id="UP000048289">
    <property type="component" value="Unassembled WGS sequence"/>
</dbReference>
<evidence type="ECO:0000313" key="3">
    <source>
        <dbReference type="EMBL" id="CPB57312.1"/>
    </source>
</evidence>
<dbReference type="Proteomes" id="UP000039021">
    <property type="component" value="Unassembled WGS sequence"/>
</dbReference>
<dbReference type="EMBL" id="CQQC01001462">
    <property type="protein sequence ID" value="CNV97075.1"/>
    <property type="molecule type" value="Genomic_DNA"/>
</dbReference>
<organism evidence="1 6">
    <name type="scientific">Mycobacterium tuberculosis</name>
    <dbReference type="NCBI Taxonomy" id="1773"/>
    <lineage>
        <taxon>Bacteria</taxon>
        <taxon>Bacillati</taxon>
        <taxon>Actinomycetota</taxon>
        <taxon>Actinomycetes</taxon>
        <taxon>Mycobacteriales</taxon>
        <taxon>Mycobacteriaceae</taxon>
        <taxon>Mycobacterium</taxon>
        <taxon>Mycobacterium tuberculosis complex</taxon>
    </lineage>
</organism>
<evidence type="ECO:0000313" key="1">
    <source>
        <dbReference type="EMBL" id="CFE41955.1"/>
    </source>
</evidence>
<gene>
    <name evidence="2" type="ORF">ERS007661_03357</name>
    <name evidence="1" type="ORF">ERS007681_03069</name>
    <name evidence="3" type="ORF">ERS007739_05315</name>
</gene>
<keyword evidence="1" id="KW-0261">Viral envelope protein</keyword>
<evidence type="ECO:0000313" key="2">
    <source>
        <dbReference type="EMBL" id="CNV97075.1"/>
    </source>
</evidence>
<reference evidence="3" key="1">
    <citation type="submission" date="2015-03" db="EMBL/GenBank/DDBJ databases">
        <authorList>
            <consortium name="Pathogen Informatics"/>
            <person name="Murphy D."/>
        </authorList>
    </citation>
    <scope>NUCLEOTIDE SEQUENCE</scope>
    <source>
        <strain evidence="3">N09902308</strain>
    </source>
</reference>
<dbReference type="Proteomes" id="UP000039217">
    <property type="component" value="Unassembled WGS sequence"/>
</dbReference>
<dbReference type="EMBL" id="CSBK01004116">
    <property type="protein sequence ID" value="CPB57312.1"/>
    <property type="molecule type" value="Genomic_DNA"/>
</dbReference>
<evidence type="ECO:0000313" key="4">
    <source>
        <dbReference type="Proteomes" id="UP000039021"/>
    </source>
</evidence>
<accession>A0A654TC73</accession>
<evidence type="ECO:0000313" key="5">
    <source>
        <dbReference type="Proteomes" id="UP000039217"/>
    </source>
</evidence>
<reference evidence="4 5" key="2">
    <citation type="submission" date="2015-03" db="EMBL/GenBank/DDBJ databases">
        <authorList>
            <consortium name="Pathogen Informatics"/>
        </authorList>
    </citation>
    <scope>NUCLEOTIDE SEQUENCE [LARGE SCALE GENOMIC DNA]</scope>
    <source>
        <strain evidence="2 5">D00501624</strain>
        <strain evidence="1 6">G09901357</strain>
        <strain evidence="4">N09902308</strain>
    </source>
</reference>
<keyword evidence="1" id="KW-0946">Virion</keyword>